<sequence>MTPTALRNGPPRRAVLVGGIGVRSAFGAGLAALTDGVLAGRPAFTPVERFGTAGHRTDRAATGPGSPRLADQLVAVLAEAGALSDPADRQPADGPEELLLALHGDRRAGPVAAEVAERTGLRPRVYTGACVAASGAVADAAALIASGRRERVLVAAGYLVEPDTFAVFDAGRALAPDGAVRPFSLGRQGMLLGDAAVAVVLESAPALRRRGGRALAEIAGWARTGDAFHVCRPHPAGTGLARAVHGALARAGATPAAIGYVNANGAGSKLGDLAEAAALRSVFPSGTPPVSSTKSVHGHALEASALLELAATVGALGAGALPVNAGWQRPDPDCPLDLVLDRPRPAAPAAALALTLNAAFGGANTALLVAPA</sequence>
<evidence type="ECO:0000259" key="4">
    <source>
        <dbReference type="PROSITE" id="PS52004"/>
    </source>
</evidence>
<dbReference type="Gene3D" id="3.40.47.10">
    <property type="match status" value="1"/>
</dbReference>
<dbReference type="Pfam" id="PF02801">
    <property type="entry name" value="Ketoacyl-synt_C"/>
    <property type="match status" value="1"/>
</dbReference>
<dbReference type="SMART" id="SM00825">
    <property type="entry name" value="PKS_KS"/>
    <property type="match status" value="1"/>
</dbReference>
<dbReference type="RefSeq" id="WP_344554860.1">
    <property type="nucleotide sequence ID" value="NZ_BAAANS010000037.1"/>
</dbReference>
<dbReference type="Pfam" id="PF00109">
    <property type="entry name" value="ketoacyl-synt"/>
    <property type="match status" value="1"/>
</dbReference>
<feature type="domain" description="Ketosynthase family 3 (KS3)" evidence="4">
    <location>
        <begin position="12"/>
        <end position="371"/>
    </location>
</feature>
<dbReference type="Proteomes" id="UP001500897">
    <property type="component" value="Unassembled WGS sequence"/>
</dbReference>
<dbReference type="SUPFAM" id="SSF53901">
    <property type="entry name" value="Thiolase-like"/>
    <property type="match status" value="2"/>
</dbReference>
<dbReference type="InterPro" id="IPR016039">
    <property type="entry name" value="Thiolase-like"/>
</dbReference>
<accession>A0ABN2XDQ7</accession>
<organism evidence="5 6">
    <name type="scientific">Kitasatospora saccharophila</name>
    <dbReference type="NCBI Taxonomy" id="407973"/>
    <lineage>
        <taxon>Bacteria</taxon>
        <taxon>Bacillati</taxon>
        <taxon>Actinomycetota</taxon>
        <taxon>Actinomycetes</taxon>
        <taxon>Kitasatosporales</taxon>
        <taxon>Streptomycetaceae</taxon>
        <taxon>Kitasatospora</taxon>
    </lineage>
</organism>
<reference evidence="5 6" key="1">
    <citation type="journal article" date="2019" name="Int. J. Syst. Evol. Microbiol.">
        <title>The Global Catalogue of Microorganisms (GCM) 10K type strain sequencing project: providing services to taxonomists for standard genome sequencing and annotation.</title>
        <authorList>
            <consortium name="The Broad Institute Genomics Platform"/>
            <consortium name="The Broad Institute Genome Sequencing Center for Infectious Disease"/>
            <person name="Wu L."/>
            <person name="Ma J."/>
        </authorList>
    </citation>
    <scope>NUCLEOTIDE SEQUENCE [LARGE SCALE GENOMIC DNA]</scope>
    <source>
        <strain evidence="5 6">JCM 14559</strain>
    </source>
</reference>
<dbReference type="PROSITE" id="PS52004">
    <property type="entry name" value="KS3_2"/>
    <property type="match status" value="1"/>
</dbReference>
<comment type="caution">
    <text evidence="5">The sequence shown here is derived from an EMBL/GenBank/DDBJ whole genome shotgun (WGS) entry which is preliminary data.</text>
</comment>
<dbReference type="InterPro" id="IPR014031">
    <property type="entry name" value="Ketoacyl_synth_C"/>
</dbReference>
<dbReference type="InterPro" id="IPR020841">
    <property type="entry name" value="PKS_Beta-ketoAc_synthase_dom"/>
</dbReference>
<protein>
    <submittedName>
        <fullName evidence="5">Beta-ketoacyl synthase N-terminal-like domain-containing protein</fullName>
    </submittedName>
</protein>
<dbReference type="InterPro" id="IPR014030">
    <property type="entry name" value="Ketoacyl_synth_N"/>
</dbReference>
<evidence type="ECO:0000256" key="2">
    <source>
        <dbReference type="ARBA" id="ARBA00022679"/>
    </source>
</evidence>
<gene>
    <name evidence="5" type="ORF">GCM10009759_50260</name>
</gene>
<evidence type="ECO:0000256" key="1">
    <source>
        <dbReference type="ARBA" id="ARBA00008467"/>
    </source>
</evidence>
<dbReference type="InterPro" id="IPR000794">
    <property type="entry name" value="Beta-ketoacyl_synthase"/>
</dbReference>
<dbReference type="EMBL" id="BAAANS010000037">
    <property type="protein sequence ID" value="GAA2109575.1"/>
    <property type="molecule type" value="Genomic_DNA"/>
</dbReference>
<comment type="similarity">
    <text evidence="1 3">Belongs to the thiolase-like superfamily. Beta-ketoacyl-ACP synthases family.</text>
</comment>
<dbReference type="PANTHER" id="PTHR11712">
    <property type="entry name" value="POLYKETIDE SYNTHASE-RELATED"/>
    <property type="match status" value="1"/>
</dbReference>
<keyword evidence="2 3" id="KW-0808">Transferase</keyword>
<evidence type="ECO:0000256" key="3">
    <source>
        <dbReference type="RuleBase" id="RU003694"/>
    </source>
</evidence>
<keyword evidence="6" id="KW-1185">Reference proteome</keyword>
<evidence type="ECO:0000313" key="5">
    <source>
        <dbReference type="EMBL" id="GAA2109575.1"/>
    </source>
</evidence>
<name>A0ABN2XDQ7_9ACTN</name>
<evidence type="ECO:0000313" key="6">
    <source>
        <dbReference type="Proteomes" id="UP001500897"/>
    </source>
</evidence>
<dbReference type="PANTHER" id="PTHR11712:SF336">
    <property type="entry name" value="3-OXOACYL-[ACYL-CARRIER-PROTEIN] SYNTHASE, MITOCHONDRIAL"/>
    <property type="match status" value="1"/>
</dbReference>
<proteinExistence type="inferred from homology"/>